<dbReference type="KEGG" id="ladl:NCTC12735_01827"/>
<evidence type="ECO:0000313" key="2">
    <source>
        <dbReference type="EMBL" id="VEH86179.1"/>
    </source>
</evidence>
<reference evidence="1 3" key="1">
    <citation type="submission" date="2015-11" db="EMBL/GenBank/DDBJ databases">
        <title>Identification of large and diverse effector repertoires of 38 Legionella species.</title>
        <authorList>
            <person name="Burstein D."/>
            <person name="Amaro F."/>
            <person name="Zusman T."/>
            <person name="Lifshitz Z."/>
            <person name="Cohen O."/>
            <person name="Gilbert J.A."/>
            <person name="Pupko T."/>
            <person name="Shuman H.A."/>
            <person name="Segal G."/>
        </authorList>
    </citation>
    <scope>NUCLEOTIDE SEQUENCE [LARGE SCALE GENOMIC DNA]</scope>
    <source>
        <strain evidence="1 3">1762-AUS-E</strain>
    </source>
</reference>
<reference evidence="2 4" key="2">
    <citation type="submission" date="2018-12" db="EMBL/GenBank/DDBJ databases">
        <authorList>
            <consortium name="Pathogen Informatics"/>
        </authorList>
    </citation>
    <scope>NUCLEOTIDE SEQUENCE [LARGE SCALE GENOMIC DNA]</scope>
    <source>
        <strain evidence="2 4">NCTC12735</strain>
        <plasmid evidence="4">24</plasmid>
    </source>
</reference>
<evidence type="ECO:0000313" key="3">
    <source>
        <dbReference type="Proteomes" id="UP000054859"/>
    </source>
</evidence>
<dbReference type="Proteomes" id="UP000281170">
    <property type="component" value="Plasmid 24"/>
</dbReference>
<keyword evidence="2" id="KW-0614">Plasmid</keyword>
<dbReference type="EMBL" id="LNKA01000019">
    <property type="protein sequence ID" value="KTC64705.1"/>
    <property type="molecule type" value="Genomic_DNA"/>
</dbReference>
<evidence type="ECO:0000313" key="4">
    <source>
        <dbReference type="Proteomes" id="UP000281170"/>
    </source>
</evidence>
<proteinExistence type="predicted"/>
<dbReference type="OrthoDB" id="3034735at2"/>
<dbReference type="RefSeq" id="WP_058463055.1">
    <property type="nucleotide sequence ID" value="NZ_CAAAHS010000001.1"/>
</dbReference>
<keyword evidence="3" id="KW-1185">Reference proteome</keyword>
<protein>
    <submittedName>
        <fullName evidence="1">Uncharacterized protein</fullName>
    </submittedName>
</protein>
<dbReference type="PATRIC" id="fig|45056.6.peg.2062"/>
<evidence type="ECO:0000313" key="1">
    <source>
        <dbReference type="EMBL" id="KTC64705.1"/>
    </source>
</evidence>
<dbReference type="Proteomes" id="UP000054859">
    <property type="component" value="Unassembled WGS sequence"/>
</dbReference>
<dbReference type="EMBL" id="LR134433">
    <property type="protein sequence ID" value="VEH86179.1"/>
    <property type="molecule type" value="Genomic_DNA"/>
</dbReference>
<dbReference type="AlphaFoldDB" id="A0A0W0R0T3"/>
<geneLocation type="plasmid" evidence="2 4">
    <name>24</name>
</geneLocation>
<organism evidence="1 3">
    <name type="scientific">Legionella adelaidensis</name>
    <dbReference type="NCBI Taxonomy" id="45056"/>
    <lineage>
        <taxon>Bacteria</taxon>
        <taxon>Pseudomonadati</taxon>
        <taxon>Pseudomonadota</taxon>
        <taxon>Gammaproteobacteria</taxon>
        <taxon>Legionellales</taxon>
        <taxon>Legionellaceae</taxon>
        <taxon>Legionella</taxon>
    </lineage>
</organism>
<name>A0A0W0R0T3_9GAMM</name>
<gene>
    <name evidence="1" type="ORF">Lade_1999</name>
    <name evidence="2" type="ORF">NCTC12735_01827</name>
</gene>
<accession>A0A0W0R0T3</accession>
<sequence>MQKPIMIIKSSIPARYVDEYHDFYHHAYIPNILEEFPEVLSARRYEEGNTSGSLRYYHKTYLTLYELEPRACIDSIYQRLIERKKDSSVGKKMQQFISKMSLHEPAEIYTCRYEHPRRIGKGEPFVNHALFCVSVEVQPKYLHKFNDWYENTYLVKNLADVPTWSACRRYTSVKKNPPRQITFYETADEASLMRSLELMRAKSRVAENESWQDWDGGNNPPITWEDACSYLPIFWLER</sequence>